<dbReference type="Proteomes" id="UP000623509">
    <property type="component" value="Unassembled WGS sequence"/>
</dbReference>
<dbReference type="RefSeq" id="WP_095523430.1">
    <property type="nucleotide sequence ID" value="NZ_MDUX01000006.1"/>
</dbReference>
<dbReference type="EMBL" id="MDUX01000006">
    <property type="protein sequence ID" value="KAF7600353.1"/>
    <property type="molecule type" value="Genomic_DNA"/>
</dbReference>
<proteinExistence type="predicted"/>
<evidence type="ECO:0000313" key="1">
    <source>
        <dbReference type="EMBL" id="KAF7600353.1"/>
    </source>
</evidence>
<evidence type="ECO:0000313" key="4">
    <source>
        <dbReference type="Proteomes" id="UP000623509"/>
    </source>
</evidence>
<name>A0A272EUN9_9RHOO</name>
<accession>A0A272EUN9</accession>
<reference evidence="1 4" key="1">
    <citation type="submission" date="2016-08" db="EMBL/GenBank/DDBJ databases">
        <title>Candidatus Dactylopiibacterium carminicum genome sequence.</title>
        <authorList>
            <person name="Ramirez-Puebla S.T."/>
            <person name="Ormeno-Orrillo E."/>
            <person name="Vera-Ponce De Leon A."/>
            <person name="Luis L."/>
            <person name="Sanchez-Flores A."/>
            <person name="Monica R."/>
            <person name="Martinez-Romero E."/>
        </authorList>
    </citation>
    <scope>NUCLEOTIDE SEQUENCE [LARGE SCALE GENOMIC DNA]</scope>
    <source>
        <strain evidence="1">END1</strain>
    </source>
</reference>
<evidence type="ECO:0000313" key="2">
    <source>
        <dbReference type="EMBL" id="PAS93819.1"/>
    </source>
</evidence>
<keyword evidence="4" id="KW-1185">Reference proteome</keyword>
<sequence length="227" mass="24800">MNTCLVESPQAESFMELASTNTGSAAFLGDPEQFESGAGPDIANAGIALRQNVAKVAALKNDPTRTEVQKHEAAAVLAERTVQALEKSKASIESRANELWNSAVTQSELTFAPKSDRGTLDGEIRQYLREQAGKPEGMMKIREAMKDKNVAGVVWHSPSFLLDINPANHQKLKVEVLEQHLPDAYKKVVDSLALRDLPAKYDKAINSVRTSFYNPALAAKAKLRVEV</sequence>
<evidence type="ECO:0000313" key="3">
    <source>
        <dbReference type="Proteomes" id="UP000216107"/>
    </source>
</evidence>
<dbReference type="OrthoDB" id="7593334at2"/>
<protein>
    <submittedName>
        <fullName evidence="2">Uncharacterized protein</fullName>
    </submittedName>
</protein>
<reference evidence="2 3" key="2">
    <citation type="submission" date="2017-07" db="EMBL/GenBank/DDBJ databases">
        <title>Candidatus Dactylopiibacterium carminicum, a nitrogen-fixing symbiont of the cochineal insect Dactylopius coccus and Dactylopius opuntiae (Hemiptera: Coccoidea: Dactylopiidae).</title>
        <authorList>
            <person name="Vera A."/>
        </authorList>
    </citation>
    <scope>NUCLEOTIDE SEQUENCE [LARGE SCALE GENOMIC DNA]</scope>
    <source>
        <strain evidence="2 3">NFDCM</strain>
    </source>
</reference>
<dbReference type="AlphaFoldDB" id="A0A272EUN9"/>
<gene>
    <name evidence="1" type="ORF">BGI27_02950</name>
    <name evidence="2" type="ORF">CGU29_06175</name>
</gene>
<dbReference type="EMBL" id="NMRN01000012">
    <property type="protein sequence ID" value="PAS93819.1"/>
    <property type="molecule type" value="Genomic_DNA"/>
</dbReference>
<comment type="caution">
    <text evidence="2">The sequence shown here is derived from an EMBL/GenBank/DDBJ whole genome shotgun (WGS) entry which is preliminary data.</text>
</comment>
<dbReference type="Proteomes" id="UP000216107">
    <property type="component" value="Unassembled WGS sequence"/>
</dbReference>
<organism evidence="2 3">
    <name type="scientific">Candidatus Dactylopiibacterium carminicum</name>
    <dbReference type="NCBI Taxonomy" id="857335"/>
    <lineage>
        <taxon>Bacteria</taxon>
        <taxon>Pseudomonadati</taxon>
        <taxon>Pseudomonadota</taxon>
        <taxon>Betaproteobacteria</taxon>
        <taxon>Rhodocyclales</taxon>
        <taxon>Rhodocyclaceae</taxon>
        <taxon>Candidatus Dactylopiibacterium</taxon>
    </lineage>
</organism>